<dbReference type="EMBL" id="BMJT01000006">
    <property type="protein sequence ID" value="GGG25902.1"/>
    <property type="molecule type" value="Genomic_DNA"/>
</dbReference>
<comment type="similarity">
    <text evidence="2">Belongs to the DoxX family.</text>
</comment>
<evidence type="ECO:0000313" key="8">
    <source>
        <dbReference type="EMBL" id="GGG25902.1"/>
    </source>
</evidence>
<accession>A0A917G6X0</accession>
<protein>
    <recommendedName>
        <fullName evidence="10">DoxX family protein</fullName>
    </recommendedName>
</protein>
<dbReference type="PANTHER" id="PTHR33452">
    <property type="entry name" value="OXIDOREDUCTASE CATD-RELATED"/>
    <property type="match status" value="1"/>
</dbReference>
<evidence type="ECO:0000256" key="1">
    <source>
        <dbReference type="ARBA" id="ARBA00004651"/>
    </source>
</evidence>
<dbReference type="RefSeq" id="WP_188614978.1">
    <property type="nucleotide sequence ID" value="NZ_BMJT01000006.1"/>
</dbReference>
<keyword evidence="5 7" id="KW-1133">Transmembrane helix</keyword>
<evidence type="ECO:0000256" key="4">
    <source>
        <dbReference type="ARBA" id="ARBA00022692"/>
    </source>
</evidence>
<evidence type="ECO:0000256" key="6">
    <source>
        <dbReference type="ARBA" id="ARBA00023136"/>
    </source>
</evidence>
<reference evidence="8" key="2">
    <citation type="submission" date="2020-09" db="EMBL/GenBank/DDBJ databases">
        <authorList>
            <person name="Sun Q."/>
            <person name="Zhou Y."/>
        </authorList>
    </citation>
    <scope>NUCLEOTIDE SEQUENCE</scope>
    <source>
        <strain evidence="8">CGMCC 1.15760</strain>
    </source>
</reference>
<sequence length="128" mass="13571">MNEKTIGLVIARVILGITFALHGLAKFQDGINGTAEFFSSVGIPSFLAYIVAGIELVGGILMVLGIFTKVVAALLIVIMLGAIGTVKYSMGFLDGFELDLALLALAVVAFTTNSWTQWFAFTPPTKAE</sequence>
<dbReference type="GO" id="GO:0005886">
    <property type="term" value="C:plasma membrane"/>
    <property type="evidence" value="ECO:0007669"/>
    <property type="project" value="UniProtKB-SubCell"/>
</dbReference>
<feature type="transmembrane region" description="Helical" evidence="7">
    <location>
        <begin position="6"/>
        <end position="25"/>
    </location>
</feature>
<reference evidence="8" key="1">
    <citation type="journal article" date="2014" name="Int. J. Syst. Evol. Microbiol.">
        <title>Complete genome sequence of Corynebacterium casei LMG S-19264T (=DSM 44701T), isolated from a smear-ripened cheese.</title>
        <authorList>
            <consortium name="US DOE Joint Genome Institute (JGI-PGF)"/>
            <person name="Walter F."/>
            <person name="Albersmeier A."/>
            <person name="Kalinowski J."/>
            <person name="Ruckert C."/>
        </authorList>
    </citation>
    <scope>NUCLEOTIDE SEQUENCE</scope>
    <source>
        <strain evidence="8">CGMCC 1.15760</strain>
    </source>
</reference>
<keyword evidence="9" id="KW-1185">Reference proteome</keyword>
<keyword evidence="4 7" id="KW-0812">Transmembrane</keyword>
<dbReference type="Pfam" id="PF07681">
    <property type="entry name" value="DoxX"/>
    <property type="match status" value="1"/>
</dbReference>
<evidence type="ECO:0000256" key="7">
    <source>
        <dbReference type="SAM" id="Phobius"/>
    </source>
</evidence>
<evidence type="ECO:0000256" key="3">
    <source>
        <dbReference type="ARBA" id="ARBA00022475"/>
    </source>
</evidence>
<feature type="transmembrane region" description="Helical" evidence="7">
    <location>
        <begin position="100"/>
        <end position="121"/>
    </location>
</feature>
<dbReference type="PANTHER" id="PTHR33452:SF1">
    <property type="entry name" value="INNER MEMBRANE PROTEIN YPHA-RELATED"/>
    <property type="match status" value="1"/>
</dbReference>
<name>A0A917G6X0_9BACI</name>
<evidence type="ECO:0000256" key="2">
    <source>
        <dbReference type="ARBA" id="ARBA00006679"/>
    </source>
</evidence>
<comment type="subcellular location">
    <subcellularLocation>
        <location evidence="1">Cell membrane</location>
        <topology evidence="1">Multi-pass membrane protein</topology>
    </subcellularLocation>
</comment>
<evidence type="ECO:0008006" key="10">
    <source>
        <dbReference type="Google" id="ProtNLM"/>
    </source>
</evidence>
<evidence type="ECO:0000313" key="9">
    <source>
        <dbReference type="Proteomes" id="UP000616608"/>
    </source>
</evidence>
<proteinExistence type="inferred from homology"/>
<gene>
    <name evidence="8" type="ORF">GCM10007425_20700</name>
</gene>
<dbReference type="AlphaFoldDB" id="A0A917G6X0"/>
<dbReference type="InterPro" id="IPR051907">
    <property type="entry name" value="DoxX-like_oxidoreductase"/>
</dbReference>
<keyword evidence="6 7" id="KW-0472">Membrane</keyword>
<comment type="caution">
    <text evidence="8">The sequence shown here is derived from an EMBL/GenBank/DDBJ whole genome shotgun (WGS) entry which is preliminary data.</text>
</comment>
<feature type="transmembrane region" description="Helical" evidence="7">
    <location>
        <begin position="70"/>
        <end position="88"/>
    </location>
</feature>
<feature type="transmembrane region" description="Helical" evidence="7">
    <location>
        <begin position="46"/>
        <end position="64"/>
    </location>
</feature>
<organism evidence="8 9">
    <name type="scientific">Lysinibacillus alkalisoli</name>
    <dbReference type="NCBI Taxonomy" id="1911548"/>
    <lineage>
        <taxon>Bacteria</taxon>
        <taxon>Bacillati</taxon>
        <taxon>Bacillota</taxon>
        <taxon>Bacilli</taxon>
        <taxon>Bacillales</taxon>
        <taxon>Bacillaceae</taxon>
        <taxon>Lysinibacillus</taxon>
    </lineage>
</organism>
<dbReference type="Proteomes" id="UP000616608">
    <property type="component" value="Unassembled WGS sequence"/>
</dbReference>
<keyword evidence="3" id="KW-1003">Cell membrane</keyword>
<evidence type="ECO:0000256" key="5">
    <source>
        <dbReference type="ARBA" id="ARBA00022989"/>
    </source>
</evidence>
<dbReference type="InterPro" id="IPR032808">
    <property type="entry name" value="DoxX"/>
</dbReference>